<evidence type="ECO:0000313" key="3">
    <source>
        <dbReference type="Proteomes" id="UP000277999"/>
    </source>
</evidence>
<comment type="caution">
    <text evidence="2">The sequence shown here is derived from an EMBL/GenBank/DDBJ whole genome shotgun (WGS) entry which is preliminary data.</text>
</comment>
<dbReference type="Proteomes" id="UP000277999">
    <property type="component" value="Unassembled WGS sequence"/>
</dbReference>
<sequence length="101" mass="12533">VPKEFKFRLQKEEGVTKQYKIIKTIKKRNIAQEKRKSVDEDKNREGKVKKIKYKDFIKEKYNNLFKKIKIKKKKKKRKKKNKKNKKKKKKKTKKKKKKKKL</sequence>
<dbReference type="EMBL" id="RFAQ01000163">
    <property type="protein sequence ID" value="RMC90779.1"/>
    <property type="molecule type" value="Genomic_DNA"/>
</dbReference>
<proteinExistence type="predicted"/>
<dbReference type="AlphaFoldDB" id="A0A3M0RX75"/>
<gene>
    <name evidence="2" type="ORF">D9O40_21975</name>
</gene>
<name>A0A3M0RX75_9CLOT</name>
<organism evidence="2 3">
    <name type="scientific">Clostridium autoethanogenum</name>
    <dbReference type="NCBI Taxonomy" id="84023"/>
    <lineage>
        <taxon>Bacteria</taxon>
        <taxon>Bacillati</taxon>
        <taxon>Bacillota</taxon>
        <taxon>Clostridia</taxon>
        <taxon>Eubacteriales</taxon>
        <taxon>Clostridiaceae</taxon>
        <taxon>Clostridium</taxon>
    </lineage>
</organism>
<evidence type="ECO:0000256" key="1">
    <source>
        <dbReference type="SAM" id="MobiDB-lite"/>
    </source>
</evidence>
<evidence type="ECO:0000313" key="2">
    <source>
        <dbReference type="EMBL" id="RMC90779.1"/>
    </source>
</evidence>
<protein>
    <submittedName>
        <fullName evidence="2">Uncharacterized protein</fullName>
    </submittedName>
</protein>
<feature type="non-terminal residue" evidence="2">
    <location>
        <position position="1"/>
    </location>
</feature>
<accession>A0A3M0RX75</accession>
<feature type="region of interest" description="Disordered" evidence="1">
    <location>
        <begin position="66"/>
        <end position="101"/>
    </location>
</feature>
<reference evidence="2 3" key="1">
    <citation type="submission" date="2018-10" db="EMBL/GenBank/DDBJ databases">
        <title>Genome-centric metagenomics revealed C2 chemical producing, CO utilizing Clostridium with novel acetogenic gene cluster.</title>
        <authorList>
            <person name="Kang H."/>
            <person name="Park B."/>
            <person name="Choi I.G."/>
            <person name="Chang I.S."/>
        </authorList>
    </citation>
    <scope>NUCLEOTIDE SEQUENCE [LARGE SCALE GENOMIC DNA]</scope>
    <source>
        <strain evidence="2 3">H21-9</strain>
    </source>
</reference>